<reference evidence="1 2" key="1">
    <citation type="submission" date="2024-07" db="EMBL/GenBank/DDBJ databases">
        <title>Section-level genome sequencing and comparative genomics of Aspergillus sections Usti and Cavernicolus.</title>
        <authorList>
            <consortium name="Lawrence Berkeley National Laboratory"/>
            <person name="Nybo J.L."/>
            <person name="Vesth T.C."/>
            <person name="Theobald S."/>
            <person name="Frisvad J.C."/>
            <person name="Larsen T.O."/>
            <person name="Kjaerboelling I."/>
            <person name="Rothschild-Mancinelli K."/>
            <person name="Lyhne E.K."/>
            <person name="Kogle M.E."/>
            <person name="Barry K."/>
            <person name="Clum A."/>
            <person name="Na H."/>
            <person name="Ledsgaard L."/>
            <person name="Lin J."/>
            <person name="Lipzen A."/>
            <person name="Kuo A."/>
            <person name="Riley R."/>
            <person name="Mondo S."/>
            <person name="Labutti K."/>
            <person name="Haridas S."/>
            <person name="Pangalinan J."/>
            <person name="Salamov A.A."/>
            <person name="Simmons B.A."/>
            <person name="Magnuson J.K."/>
            <person name="Chen J."/>
            <person name="Drula E."/>
            <person name="Henrissat B."/>
            <person name="Wiebenga A."/>
            <person name="Lubbers R.J."/>
            <person name="Gomes A.C."/>
            <person name="Makela M.R."/>
            <person name="Stajich J."/>
            <person name="Grigoriev I.V."/>
            <person name="Mortensen U.H."/>
            <person name="De Vries R.P."/>
            <person name="Baker S.E."/>
            <person name="Andersen M.R."/>
        </authorList>
    </citation>
    <scope>NUCLEOTIDE SEQUENCE [LARGE SCALE GENOMIC DNA]</scope>
    <source>
        <strain evidence="1 2">CBS 123904</strain>
    </source>
</reference>
<name>A0ABR4JPC5_9EURO</name>
<dbReference type="EMBL" id="JBFXLU010000105">
    <property type="protein sequence ID" value="KAL2841885.1"/>
    <property type="molecule type" value="Genomic_DNA"/>
</dbReference>
<proteinExistence type="predicted"/>
<accession>A0ABR4JPC5</accession>
<evidence type="ECO:0000313" key="1">
    <source>
        <dbReference type="EMBL" id="KAL2841885.1"/>
    </source>
</evidence>
<sequence>MRKSARIRTLQAFQKFDQRVAHLRLEEDNLNESVLMDKVVVTTIAEVMAEVRRQHTQLSDADFLPYYAIGADIIKRHVGANIEKTVLLSAYEELGESLTVEQTPQSHPEFGVLGPCRDWKPSSKKQVKSGPEVITQEWPRIGRNLLACEEKQTKSYVRQLKAMCGKIKDEEEAINRISRAMLNRVDDNNTRRKMLVPNYADIMAAKALTDDFEIPTDSEIKRRGLYFDGDIGLVTDMEPEE</sequence>
<comment type="caution">
    <text evidence="1">The sequence shown here is derived from an EMBL/GenBank/DDBJ whole genome shotgun (WGS) entry which is preliminary data.</text>
</comment>
<evidence type="ECO:0000313" key="2">
    <source>
        <dbReference type="Proteomes" id="UP001610446"/>
    </source>
</evidence>
<protein>
    <submittedName>
        <fullName evidence="1">Uncharacterized protein</fullName>
    </submittedName>
</protein>
<gene>
    <name evidence="1" type="ORF">BJY01DRAFT_249383</name>
</gene>
<dbReference type="Proteomes" id="UP001610446">
    <property type="component" value="Unassembled WGS sequence"/>
</dbReference>
<organism evidence="1 2">
    <name type="scientific">Aspergillus pseudoustus</name>
    <dbReference type="NCBI Taxonomy" id="1810923"/>
    <lineage>
        <taxon>Eukaryota</taxon>
        <taxon>Fungi</taxon>
        <taxon>Dikarya</taxon>
        <taxon>Ascomycota</taxon>
        <taxon>Pezizomycotina</taxon>
        <taxon>Eurotiomycetes</taxon>
        <taxon>Eurotiomycetidae</taxon>
        <taxon>Eurotiales</taxon>
        <taxon>Aspergillaceae</taxon>
        <taxon>Aspergillus</taxon>
        <taxon>Aspergillus subgen. Nidulantes</taxon>
    </lineage>
</organism>
<keyword evidence="2" id="KW-1185">Reference proteome</keyword>